<accession>A0A2P2PDQ9</accession>
<organism evidence="1">
    <name type="scientific">Rhizophora mucronata</name>
    <name type="common">Asiatic mangrove</name>
    <dbReference type="NCBI Taxonomy" id="61149"/>
    <lineage>
        <taxon>Eukaryota</taxon>
        <taxon>Viridiplantae</taxon>
        <taxon>Streptophyta</taxon>
        <taxon>Embryophyta</taxon>
        <taxon>Tracheophyta</taxon>
        <taxon>Spermatophyta</taxon>
        <taxon>Magnoliopsida</taxon>
        <taxon>eudicotyledons</taxon>
        <taxon>Gunneridae</taxon>
        <taxon>Pentapetalae</taxon>
        <taxon>rosids</taxon>
        <taxon>fabids</taxon>
        <taxon>Malpighiales</taxon>
        <taxon>Rhizophoraceae</taxon>
        <taxon>Rhizophora</taxon>
    </lineage>
</organism>
<sequence length="28" mass="3157">MSCFQCHYSTLDCLPGSTYRQCLCLIGI</sequence>
<proteinExistence type="predicted"/>
<dbReference type="AlphaFoldDB" id="A0A2P2PDQ9"/>
<protein>
    <submittedName>
        <fullName evidence="1">Uncharacterized protein</fullName>
    </submittedName>
</protein>
<reference evidence="1" key="1">
    <citation type="submission" date="2018-02" db="EMBL/GenBank/DDBJ databases">
        <title>Rhizophora mucronata_Transcriptome.</title>
        <authorList>
            <person name="Meera S.P."/>
            <person name="Sreeshan A."/>
            <person name="Augustine A."/>
        </authorList>
    </citation>
    <scope>NUCLEOTIDE SEQUENCE</scope>
    <source>
        <tissue evidence="1">Leaf</tissue>
    </source>
</reference>
<evidence type="ECO:0000313" key="1">
    <source>
        <dbReference type="EMBL" id="MBX52878.1"/>
    </source>
</evidence>
<dbReference type="EMBL" id="GGEC01072394">
    <property type="protein sequence ID" value="MBX52878.1"/>
    <property type="molecule type" value="Transcribed_RNA"/>
</dbReference>
<name>A0A2P2PDQ9_RHIMU</name>